<dbReference type="InterPro" id="IPR049712">
    <property type="entry name" value="Poly_export"/>
</dbReference>
<evidence type="ECO:0000313" key="6">
    <source>
        <dbReference type="EMBL" id="EIM28938.1"/>
    </source>
</evidence>
<sequence length="423" mass="46852" precursor="true">MPFFHDSVRAGLVSLTRLLAAVPVLMGLNATGAWASYLVAPGDVIELSVVGLPELRQRATVNMEGQVSLPLIGLVNVAGLTLNDLQSKLRNDLTNKTVRNRAQDGSERAVYIYPEEITVTIAENRPIYVNGDVSRPGELPYRAKMTIRQAIALAGGLDVMRARAGVDPAMQEVDLQAEGRLLHAEYLRQQAVVARLSGELSGAPSKSADGAGSGGQPLTKVQRAQMEQLDIALEDYKKEVASLQKSVEQTQSQIGTLERLREELMQSYQQQAADVARLRQNLEKGLTSIGRLSEEQRALSFVSERLLQTEANLTIARRGEEEQKRQLQRVDDQRRLRLVREREEAENRLADIRTRIQAAGDKLMHVGALKSRGQENTTDNPSFKIFRKDGNTWSGSDAVYDTELMPGDVVEVMLPREIFKATE</sequence>
<feature type="domain" description="Polysaccharide export protein N-terminal" evidence="3">
    <location>
        <begin position="36"/>
        <end position="99"/>
    </location>
</feature>
<keyword evidence="1" id="KW-0732">Signal</keyword>
<dbReference type="EMBL" id="JH660642">
    <property type="protein sequence ID" value="EIM28938.1"/>
    <property type="molecule type" value="Genomic_DNA"/>
</dbReference>
<dbReference type="HOGENOM" id="CLU_037300_0_0_5"/>
<evidence type="ECO:0000259" key="3">
    <source>
        <dbReference type="Pfam" id="PF02563"/>
    </source>
</evidence>
<gene>
    <name evidence="6" type="ORF">MicloDRAFT_00025860</name>
</gene>
<protein>
    <submittedName>
        <fullName evidence="6">Periplasmic protein involved in polysaccharide export</fullName>
    </submittedName>
</protein>
<dbReference type="Gene3D" id="3.10.560.10">
    <property type="entry name" value="Outer membrane lipoprotein wza domain like"/>
    <property type="match status" value="1"/>
</dbReference>
<evidence type="ECO:0000256" key="1">
    <source>
        <dbReference type="ARBA" id="ARBA00022729"/>
    </source>
</evidence>
<dbReference type="STRING" id="864069.MicloDRAFT_00025860"/>
<dbReference type="Gene3D" id="3.30.1950.10">
    <property type="entry name" value="wza like domain"/>
    <property type="match status" value="1"/>
</dbReference>
<dbReference type="InterPro" id="IPR003715">
    <property type="entry name" value="Poly_export_N"/>
</dbReference>
<dbReference type="GO" id="GO:0015159">
    <property type="term" value="F:polysaccharide transmembrane transporter activity"/>
    <property type="evidence" value="ECO:0007669"/>
    <property type="project" value="InterPro"/>
</dbReference>
<organism evidence="6 7">
    <name type="scientific">Microvirga lotononidis</name>
    <dbReference type="NCBI Taxonomy" id="864069"/>
    <lineage>
        <taxon>Bacteria</taxon>
        <taxon>Pseudomonadati</taxon>
        <taxon>Pseudomonadota</taxon>
        <taxon>Alphaproteobacteria</taxon>
        <taxon>Hyphomicrobiales</taxon>
        <taxon>Methylobacteriaceae</taxon>
        <taxon>Microvirga</taxon>
    </lineage>
</organism>
<dbReference type="Pfam" id="PF10531">
    <property type="entry name" value="SLBB"/>
    <property type="match status" value="1"/>
</dbReference>
<reference evidence="6 7" key="1">
    <citation type="submission" date="2012-02" db="EMBL/GenBank/DDBJ databases">
        <title>Improved High-Quality Draft sequence of Microvirga sp. WSM3557.</title>
        <authorList>
            <consortium name="US DOE Joint Genome Institute"/>
            <person name="Lucas S."/>
            <person name="Han J."/>
            <person name="Lapidus A."/>
            <person name="Cheng J.-F."/>
            <person name="Goodwin L."/>
            <person name="Pitluck S."/>
            <person name="Peters L."/>
            <person name="Zhang X."/>
            <person name="Detter J.C."/>
            <person name="Han C."/>
            <person name="Tapia R."/>
            <person name="Land M."/>
            <person name="Hauser L."/>
            <person name="Kyrpides N."/>
            <person name="Ivanova N."/>
            <person name="Pagani I."/>
            <person name="Brau L."/>
            <person name="Yates R."/>
            <person name="O'Hara G."/>
            <person name="Rui T."/>
            <person name="Howieson J."/>
            <person name="Reeve W."/>
            <person name="Woyke T."/>
        </authorList>
    </citation>
    <scope>NUCLEOTIDE SEQUENCE [LARGE SCALE GENOMIC DNA]</scope>
    <source>
        <strain evidence="6 7">WSM3557</strain>
    </source>
</reference>
<feature type="domain" description="AprE-like long alpha-helical hairpin" evidence="5">
    <location>
        <begin position="176"/>
        <end position="362"/>
    </location>
</feature>
<feature type="coiled-coil region" evidence="2">
    <location>
        <begin position="219"/>
        <end position="285"/>
    </location>
</feature>
<evidence type="ECO:0000259" key="5">
    <source>
        <dbReference type="Pfam" id="PF25994"/>
    </source>
</evidence>
<proteinExistence type="predicted"/>
<dbReference type="PATRIC" id="fig|864069.3.peg.2795"/>
<accession>I4YY96</accession>
<dbReference type="PANTHER" id="PTHR33619:SF3">
    <property type="entry name" value="POLYSACCHARIDE EXPORT PROTEIN GFCE-RELATED"/>
    <property type="match status" value="1"/>
</dbReference>
<dbReference type="InterPro" id="IPR058781">
    <property type="entry name" value="HH_AprE-like"/>
</dbReference>
<feature type="coiled-coil region" evidence="2">
    <location>
        <begin position="335"/>
        <end position="362"/>
    </location>
</feature>
<name>I4YY96_9HYPH</name>
<dbReference type="Pfam" id="PF25994">
    <property type="entry name" value="HH_AprE"/>
    <property type="match status" value="1"/>
</dbReference>
<dbReference type="InterPro" id="IPR019554">
    <property type="entry name" value="Soluble_ligand-bd"/>
</dbReference>
<feature type="domain" description="Soluble ligand binding" evidence="4">
    <location>
        <begin position="127"/>
        <end position="157"/>
    </location>
</feature>
<evidence type="ECO:0000256" key="2">
    <source>
        <dbReference type="SAM" id="Coils"/>
    </source>
</evidence>
<dbReference type="AlphaFoldDB" id="I4YY96"/>
<evidence type="ECO:0000259" key="4">
    <source>
        <dbReference type="Pfam" id="PF10531"/>
    </source>
</evidence>
<dbReference type="Proteomes" id="UP000003947">
    <property type="component" value="Unassembled WGS sequence"/>
</dbReference>
<dbReference type="RefSeq" id="WP_009491668.1">
    <property type="nucleotide sequence ID" value="NZ_CP141048.1"/>
</dbReference>
<dbReference type="OrthoDB" id="9798876at2"/>
<keyword evidence="2" id="KW-0175">Coiled coil</keyword>
<keyword evidence="7" id="KW-1185">Reference proteome</keyword>
<dbReference type="eggNOG" id="COG1596">
    <property type="taxonomic scope" value="Bacteria"/>
</dbReference>
<dbReference type="Pfam" id="PF02563">
    <property type="entry name" value="Poly_export"/>
    <property type="match status" value="1"/>
</dbReference>
<evidence type="ECO:0000313" key="7">
    <source>
        <dbReference type="Proteomes" id="UP000003947"/>
    </source>
</evidence>
<dbReference type="PANTHER" id="PTHR33619">
    <property type="entry name" value="POLYSACCHARIDE EXPORT PROTEIN GFCE-RELATED"/>
    <property type="match status" value="1"/>
</dbReference>